<feature type="transmembrane region" description="Helical" evidence="1">
    <location>
        <begin position="333"/>
        <end position="352"/>
    </location>
</feature>
<feature type="transmembrane region" description="Helical" evidence="1">
    <location>
        <begin position="359"/>
        <end position="383"/>
    </location>
</feature>
<dbReference type="Gene3D" id="3.30.70.1430">
    <property type="entry name" value="Multidrug efflux transporter AcrB pore domain"/>
    <property type="match status" value="2"/>
</dbReference>
<dbReference type="PRINTS" id="PR00702">
    <property type="entry name" value="ACRIFLAVINRP"/>
</dbReference>
<dbReference type="Gene3D" id="3.30.70.1320">
    <property type="entry name" value="Multidrug efflux transporter AcrB pore domain like"/>
    <property type="match status" value="1"/>
</dbReference>
<dbReference type="RefSeq" id="WP_107865013.1">
    <property type="nucleotide sequence ID" value="NZ_QAON01000004.1"/>
</dbReference>
<dbReference type="PANTHER" id="PTHR32063:SF0">
    <property type="entry name" value="SWARMING MOTILITY PROTEIN SWRC"/>
    <property type="match status" value="1"/>
</dbReference>
<dbReference type="Gene3D" id="1.20.1640.10">
    <property type="entry name" value="Multidrug efflux transporter AcrB transmembrane domain"/>
    <property type="match status" value="2"/>
</dbReference>
<dbReference type="EMBL" id="QAON01000004">
    <property type="protein sequence ID" value="PTQ90008.1"/>
    <property type="molecule type" value="Genomic_DNA"/>
</dbReference>
<organism evidence="2 3">
    <name type="scientific">Agitococcus lubricus</name>
    <dbReference type="NCBI Taxonomy" id="1077255"/>
    <lineage>
        <taxon>Bacteria</taxon>
        <taxon>Pseudomonadati</taxon>
        <taxon>Pseudomonadota</taxon>
        <taxon>Gammaproteobacteria</taxon>
        <taxon>Moraxellales</taxon>
        <taxon>Moraxellaceae</taxon>
        <taxon>Agitococcus</taxon>
    </lineage>
</organism>
<feature type="transmembrane region" description="Helical" evidence="1">
    <location>
        <begin position="910"/>
        <end position="933"/>
    </location>
</feature>
<evidence type="ECO:0000256" key="1">
    <source>
        <dbReference type="SAM" id="Phobius"/>
    </source>
</evidence>
<gene>
    <name evidence="2" type="ORF">C8N29_10446</name>
</gene>
<feature type="transmembrane region" description="Helical" evidence="1">
    <location>
        <begin position="430"/>
        <end position="452"/>
    </location>
</feature>
<comment type="caution">
    <text evidence="2">The sequence shown here is derived from an EMBL/GenBank/DDBJ whole genome shotgun (WGS) entry which is preliminary data.</text>
</comment>
<keyword evidence="1" id="KW-0472">Membrane</keyword>
<dbReference type="GO" id="GO:0005886">
    <property type="term" value="C:plasma membrane"/>
    <property type="evidence" value="ECO:0007669"/>
    <property type="project" value="TreeGrafter"/>
</dbReference>
<keyword evidence="1" id="KW-1133">Transmembrane helix</keyword>
<dbReference type="Gene3D" id="3.30.70.1440">
    <property type="entry name" value="Multidrug efflux transporter AcrB pore domain"/>
    <property type="match status" value="1"/>
</dbReference>
<keyword evidence="1" id="KW-0812">Transmembrane</keyword>
<feature type="transmembrane region" description="Helical" evidence="1">
    <location>
        <begin position="389"/>
        <end position="409"/>
    </location>
</feature>
<dbReference type="PANTHER" id="PTHR32063">
    <property type="match status" value="1"/>
</dbReference>
<feature type="transmembrane region" description="Helical" evidence="1">
    <location>
        <begin position="939"/>
        <end position="964"/>
    </location>
</feature>
<accession>A0A2T5J0T6</accession>
<feature type="transmembrane region" description="Helical" evidence="1">
    <location>
        <begin position="885"/>
        <end position="903"/>
    </location>
</feature>
<feature type="transmembrane region" description="Helical" evidence="1">
    <location>
        <begin position="12"/>
        <end position="29"/>
    </location>
</feature>
<evidence type="ECO:0000313" key="2">
    <source>
        <dbReference type="EMBL" id="PTQ90008.1"/>
    </source>
</evidence>
<feature type="transmembrane region" description="Helical" evidence="1">
    <location>
        <begin position="458"/>
        <end position="480"/>
    </location>
</feature>
<dbReference type="Proteomes" id="UP000244223">
    <property type="component" value="Unassembled WGS sequence"/>
</dbReference>
<feature type="transmembrane region" description="Helical" evidence="1">
    <location>
        <begin position="1017"/>
        <end position="1043"/>
    </location>
</feature>
<dbReference type="Gene3D" id="3.30.2090.10">
    <property type="entry name" value="Multidrug efflux transporter AcrB TolC docking domain, DN and DC subdomains"/>
    <property type="match status" value="2"/>
</dbReference>
<dbReference type="Pfam" id="PF00873">
    <property type="entry name" value="ACR_tran"/>
    <property type="match status" value="1"/>
</dbReference>
<dbReference type="InterPro" id="IPR001036">
    <property type="entry name" value="Acrflvin-R"/>
</dbReference>
<dbReference type="SUPFAM" id="SSF82714">
    <property type="entry name" value="Multidrug efflux transporter AcrB TolC docking domain, DN and DC subdomains"/>
    <property type="match status" value="2"/>
</dbReference>
<dbReference type="OrthoDB" id="9757876at2"/>
<keyword evidence="3" id="KW-1185">Reference proteome</keyword>
<reference evidence="2 3" key="1">
    <citation type="submission" date="2018-04" db="EMBL/GenBank/DDBJ databases">
        <title>Genomic Encyclopedia of Archaeal and Bacterial Type Strains, Phase II (KMG-II): from individual species to whole genera.</title>
        <authorList>
            <person name="Goeker M."/>
        </authorList>
    </citation>
    <scope>NUCLEOTIDE SEQUENCE [LARGE SCALE GENOMIC DNA]</scope>
    <source>
        <strain evidence="2 3">DSM 5822</strain>
    </source>
</reference>
<dbReference type="AlphaFoldDB" id="A0A2T5J0T6"/>
<name>A0A2T5J0T6_9GAMM</name>
<feature type="transmembrane region" description="Helical" evidence="1">
    <location>
        <begin position="985"/>
        <end position="1005"/>
    </location>
</feature>
<protein>
    <submittedName>
        <fullName evidence="2">HAE1 family hydrophobic/amphiphilic exporter-1</fullName>
    </submittedName>
</protein>
<evidence type="ECO:0000313" key="3">
    <source>
        <dbReference type="Proteomes" id="UP000244223"/>
    </source>
</evidence>
<proteinExistence type="predicted"/>
<sequence>MWLTRLSIHNPVLATMMMLALMVLGIFSWQKLSVEEFPDIEYPYVMIVTDYPAASPEAVELEITRKLEDSINTIAGVRRIISTSYEGRSRIAVEFDLGVPITTAVQDVRDKVAAVKVKFRPEIKDPLVERYRPESSPIMSIAFQSQNLSPRELTTVVEQQVVRRLQSVTGVGKVEVVGGVRREIAIHLQPERMQALGVGVGEVLAALRSDSADLPSGTVVNDVQEKVVQVEGRMIEPQDFARLVVAMRGQSPVYLEQVAEISDSEQEAQSLALVNGQRAVSIDIVKMTGANTLAVVDALRVASDELRPNLPTGVSMLEVADSAKSVRASLKEVQSTLIEGAILAVTVVFLFLGSWRSTVITSLTLPIALLGAVFGLYLCALTLNTMTLMALSLCIGLLIDDAIVVRENIVRHAAMGKSAYHAAMDGTREIGLAVLATTLTIVVVFLPVAFMGGIIGRFFYQFGVAVACAVLLSMFVSFTLDPMLSSIWHDPHEHKAPRTEDEKLNKFLQRFEKHQQPKTLVGQYLEQFLTRFDVTLEKFGQQYARVIRWALNHRRETLIVAFSSLFLAFFLAKFVGKEFVPEPDLSEISVKLATPVGSSLAYTQQKVEQIEAVIRSYDGVQATYATINSGMDAGKNKVGIRVRLVPKKERKVSQKELVSILRQRLSQMAGVEISSVAAAKESISGGLKPIQISLQGQDLNQLRTIAEEYQAKVSKIDGVVDLESSLKAARPAYAIKVDREKAADMGVSISQIGTALRPLLAGDAVTTWQDAQGENYDVRVQLSQTDRQNRDDIWALPLTSSRLMNANGQPEMVMLGEVARIDDAQGASQINRRNLYREVLFSANVQGRPAGDVGADMREVASQMQLPAGYRFQIQGQNKDMDESMGYAKTALILAVLFIYFVLGAQFNSFIHPLTIMSSLPLSLIGVFLALFVCKSTLNIFSLIGIVMLMGLVTKNAILLVDFIQHSIKEGMNREQAILVAARTRLRPILMTTAAMVVGMLPLALGLGEGSEQRAPMAHALIGGVLTSTILTLVVVPVLYTLFDDLSKVFKTKNTLSKATHAQGLEHK</sequence>
<dbReference type="SUPFAM" id="SSF82866">
    <property type="entry name" value="Multidrug efflux transporter AcrB transmembrane domain"/>
    <property type="match status" value="2"/>
</dbReference>
<dbReference type="SUPFAM" id="SSF82693">
    <property type="entry name" value="Multidrug efflux transporter AcrB pore domain, PN1, PN2, PC1 and PC2 subdomains"/>
    <property type="match status" value="3"/>
</dbReference>
<dbReference type="InterPro" id="IPR027463">
    <property type="entry name" value="AcrB_DN_DC_subdom"/>
</dbReference>
<dbReference type="GO" id="GO:0042910">
    <property type="term" value="F:xenobiotic transmembrane transporter activity"/>
    <property type="evidence" value="ECO:0007669"/>
    <property type="project" value="TreeGrafter"/>
</dbReference>